<dbReference type="GO" id="GO:0003899">
    <property type="term" value="F:DNA-directed RNA polymerase activity"/>
    <property type="evidence" value="ECO:0007669"/>
    <property type="project" value="InterPro"/>
</dbReference>
<dbReference type="Pfam" id="PF04539">
    <property type="entry name" value="Sigma70_r3"/>
    <property type="match status" value="1"/>
</dbReference>
<dbReference type="Pfam" id="PF04545">
    <property type="entry name" value="Sigma70_r4"/>
    <property type="match status" value="1"/>
</dbReference>
<keyword evidence="6" id="KW-0966">Cell projection</keyword>
<keyword evidence="1" id="KW-0805">Transcription regulation</keyword>
<dbReference type="InterPro" id="IPR013324">
    <property type="entry name" value="RNA_pol_sigma_r3/r4-like"/>
</dbReference>
<gene>
    <name evidence="6" type="ORF">GA0061080_101010</name>
</gene>
<keyword evidence="7" id="KW-1185">Reference proteome</keyword>
<reference evidence="7" key="1">
    <citation type="submission" date="2016-08" db="EMBL/GenBank/DDBJ databases">
        <authorList>
            <person name="Varghese N."/>
            <person name="Submissions Spin"/>
        </authorList>
    </citation>
    <scope>NUCLEOTIDE SEQUENCE [LARGE SCALE GENOMIC DNA]</scope>
    <source>
        <strain evidence="7">R-53144</strain>
    </source>
</reference>
<feature type="domain" description="RNA polymerase sigma-70" evidence="5">
    <location>
        <begin position="206"/>
        <end position="232"/>
    </location>
</feature>
<keyword evidence="6" id="KW-0282">Flagellum</keyword>
<dbReference type="GO" id="GO:0016987">
    <property type="term" value="F:sigma factor activity"/>
    <property type="evidence" value="ECO:0007669"/>
    <property type="project" value="UniProtKB-KW"/>
</dbReference>
<dbReference type="InterPro" id="IPR012845">
    <property type="entry name" value="RNA_pol_sigma_FliA_WhiG"/>
</dbReference>
<dbReference type="CDD" id="cd06171">
    <property type="entry name" value="Sigma70_r4"/>
    <property type="match status" value="1"/>
</dbReference>
<dbReference type="NCBIfam" id="NF005413">
    <property type="entry name" value="PRK06986.1"/>
    <property type="match status" value="1"/>
</dbReference>
<evidence type="ECO:0000259" key="5">
    <source>
        <dbReference type="PROSITE" id="PS00716"/>
    </source>
</evidence>
<dbReference type="AlphaFoldDB" id="A0A1C4AC12"/>
<organism evidence="6 7">
    <name type="scientific">Gilliamella intestini</name>
    <dbReference type="NCBI Taxonomy" id="1798183"/>
    <lineage>
        <taxon>Bacteria</taxon>
        <taxon>Pseudomonadati</taxon>
        <taxon>Pseudomonadota</taxon>
        <taxon>Gammaproteobacteria</taxon>
        <taxon>Orbales</taxon>
        <taxon>Orbaceae</taxon>
        <taxon>Gilliamella</taxon>
    </lineage>
</organism>
<dbReference type="GO" id="GO:0006352">
    <property type="term" value="P:DNA-templated transcription initiation"/>
    <property type="evidence" value="ECO:0007669"/>
    <property type="project" value="InterPro"/>
</dbReference>
<keyword evidence="6" id="KW-0969">Cilium</keyword>
<dbReference type="InterPro" id="IPR007627">
    <property type="entry name" value="RNA_pol_sigma70_r2"/>
</dbReference>
<dbReference type="InterPro" id="IPR007630">
    <property type="entry name" value="RNA_pol_sigma70_r4"/>
</dbReference>
<keyword evidence="3" id="KW-0238">DNA-binding</keyword>
<keyword evidence="4" id="KW-0804">Transcription</keyword>
<evidence type="ECO:0000256" key="3">
    <source>
        <dbReference type="ARBA" id="ARBA00023125"/>
    </source>
</evidence>
<dbReference type="Proteomes" id="UP000199698">
    <property type="component" value="Unassembled WGS sequence"/>
</dbReference>
<dbReference type="SUPFAM" id="SSF88946">
    <property type="entry name" value="Sigma2 domain of RNA polymerase sigma factors"/>
    <property type="match status" value="1"/>
</dbReference>
<dbReference type="Gene3D" id="1.20.140.160">
    <property type="match status" value="1"/>
</dbReference>
<evidence type="ECO:0000313" key="7">
    <source>
        <dbReference type="Proteomes" id="UP000199698"/>
    </source>
</evidence>
<dbReference type="RefSeq" id="WP_091121486.1">
    <property type="nucleotide sequence ID" value="NZ_FMBA01000010.1"/>
</dbReference>
<proteinExistence type="predicted"/>
<dbReference type="Pfam" id="PF04542">
    <property type="entry name" value="Sigma70_r2"/>
    <property type="match status" value="1"/>
</dbReference>
<dbReference type="PANTHER" id="PTHR30385">
    <property type="entry name" value="SIGMA FACTOR F FLAGELLAR"/>
    <property type="match status" value="1"/>
</dbReference>
<dbReference type="SUPFAM" id="SSF88659">
    <property type="entry name" value="Sigma3 and sigma4 domains of RNA polymerase sigma factors"/>
    <property type="match status" value="2"/>
</dbReference>
<dbReference type="InterPro" id="IPR014284">
    <property type="entry name" value="RNA_pol_sigma-70_dom"/>
</dbReference>
<evidence type="ECO:0000256" key="4">
    <source>
        <dbReference type="ARBA" id="ARBA00023163"/>
    </source>
</evidence>
<dbReference type="GO" id="GO:0003677">
    <property type="term" value="F:DNA binding"/>
    <property type="evidence" value="ECO:0007669"/>
    <property type="project" value="UniProtKB-KW"/>
</dbReference>
<dbReference type="OrthoDB" id="9799825at2"/>
<evidence type="ECO:0000256" key="2">
    <source>
        <dbReference type="ARBA" id="ARBA00023082"/>
    </source>
</evidence>
<dbReference type="InterPro" id="IPR007624">
    <property type="entry name" value="RNA_pol_sigma70_r3"/>
</dbReference>
<protein>
    <submittedName>
        <fullName evidence="6">RNA polymerase sigma factor for flagellar operon FliA</fullName>
    </submittedName>
</protein>
<dbReference type="Gene3D" id="1.10.1740.10">
    <property type="match status" value="1"/>
</dbReference>
<dbReference type="EMBL" id="FMBA01000010">
    <property type="protein sequence ID" value="SCB92077.1"/>
    <property type="molecule type" value="Genomic_DNA"/>
</dbReference>
<keyword evidence="2" id="KW-0731">Sigma factor</keyword>
<dbReference type="PROSITE" id="PS00716">
    <property type="entry name" value="SIGMA70_2"/>
    <property type="match status" value="1"/>
</dbReference>
<dbReference type="PANTHER" id="PTHR30385:SF7">
    <property type="entry name" value="RNA POLYMERASE SIGMA FACTOR FLIA"/>
    <property type="match status" value="1"/>
</dbReference>
<evidence type="ECO:0000313" key="6">
    <source>
        <dbReference type="EMBL" id="SCB92077.1"/>
    </source>
</evidence>
<accession>A0A1C4AC12</accession>
<dbReference type="NCBIfam" id="TIGR02479">
    <property type="entry name" value="FliA_WhiG"/>
    <property type="match status" value="1"/>
</dbReference>
<dbReference type="InterPro" id="IPR013325">
    <property type="entry name" value="RNA_pol_sigma_r2"/>
</dbReference>
<dbReference type="STRING" id="1798183.GA0061080_101010"/>
<sequence>MDNSLYNSHGVINQIDWKQYIHLVRNEALKLAVRLPTTVELDDLLQVGYIGLLDTIKRYDKSQGNTFATFAIPRIKGAMLDELRNRDWLPRKTRKQIKDVTTAINELEQTLGTPPNDEQIAQYLKLSISEYRKILLDSNCSQICSYDEIYKKLGDNIDTIIENEEDNNPFLAIINEEIRNTVIQQIENLPQKEKLVLSLYYQEDLNLKEIGKVLNISESRVSQLHSQAIKRIQSKVSFQ</sequence>
<dbReference type="InterPro" id="IPR000943">
    <property type="entry name" value="RNA_pol_sigma70"/>
</dbReference>
<dbReference type="PRINTS" id="PR00046">
    <property type="entry name" value="SIGMA70FCT"/>
</dbReference>
<evidence type="ECO:0000256" key="1">
    <source>
        <dbReference type="ARBA" id="ARBA00023015"/>
    </source>
</evidence>
<name>A0A1C4AC12_9GAMM</name>
<dbReference type="NCBIfam" id="TIGR02937">
    <property type="entry name" value="sigma70-ECF"/>
    <property type="match status" value="1"/>
</dbReference>